<dbReference type="PROSITE" id="PS50088">
    <property type="entry name" value="ANK_REPEAT"/>
    <property type="match status" value="3"/>
</dbReference>
<dbReference type="GeneID" id="92090664"/>
<accession>A0ABR1VGZ2</accession>
<dbReference type="Proteomes" id="UP001480595">
    <property type="component" value="Unassembled WGS sequence"/>
</dbReference>
<evidence type="ECO:0000313" key="5">
    <source>
        <dbReference type="EMBL" id="KAK8069576.1"/>
    </source>
</evidence>
<dbReference type="InterPro" id="IPR050889">
    <property type="entry name" value="Dendritic_Spine_Reg/Scaffold"/>
</dbReference>
<dbReference type="InterPro" id="IPR002110">
    <property type="entry name" value="Ankyrin_rpt"/>
</dbReference>
<evidence type="ECO:0000256" key="4">
    <source>
        <dbReference type="SAM" id="MobiDB-lite"/>
    </source>
</evidence>
<evidence type="ECO:0000313" key="6">
    <source>
        <dbReference type="Proteomes" id="UP001480595"/>
    </source>
</evidence>
<dbReference type="PANTHER" id="PTHR24166">
    <property type="entry name" value="ROLLING PEBBLES, ISOFORM B"/>
    <property type="match status" value="1"/>
</dbReference>
<dbReference type="Gene3D" id="1.25.40.20">
    <property type="entry name" value="Ankyrin repeat-containing domain"/>
    <property type="match status" value="1"/>
</dbReference>
<dbReference type="PROSITE" id="PS50297">
    <property type="entry name" value="ANK_REP_REGION"/>
    <property type="match status" value="2"/>
</dbReference>
<dbReference type="RefSeq" id="XP_066716870.1">
    <property type="nucleotide sequence ID" value="XM_066857601.1"/>
</dbReference>
<dbReference type="InterPro" id="IPR036770">
    <property type="entry name" value="Ankyrin_rpt-contain_sf"/>
</dbReference>
<keyword evidence="1" id="KW-0677">Repeat</keyword>
<gene>
    <name evidence="5" type="ORF">PG994_006192</name>
</gene>
<proteinExistence type="predicted"/>
<sequence>LPAVLPEVLPVVPSTDTSWQDAFRSRLTLQELLATSTVEFFSPSGRMVGDKQSLKQTIQAMTEIHFRLFQQGWQSAIPVHERVTWSYNRKTARPEDKVYSLLGIYTARRRKKLLYAFARKSFNVAINDSGDSRLLLVARSRREAVVRLLLDRGANGKRKNKCGQTALMLAASNGHSAVVRLLLERGANVDSANRSGHSALHYAVKGGHKETAELLQRSRQSRQARPSKETARSGAQHILRLLNT</sequence>
<feature type="region of interest" description="Disordered" evidence="4">
    <location>
        <begin position="218"/>
        <end position="237"/>
    </location>
</feature>
<dbReference type="SMART" id="SM00248">
    <property type="entry name" value="ANK"/>
    <property type="match status" value="3"/>
</dbReference>
<comment type="caution">
    <text evidence="5">The sequence shown here is derived from an EMBL/GenBank/DDBJ whole genome shotgun (WGS) entry which is preliminary data.</text>
</comment>
<name>A0ABR1VGZ2_9PEZI</name>
<feature type="non-terminal residue" evidence="5">
    <location>
        <position position="1"/>
    </location>
</feature>
<dbReference type="EMBL" id="JAQQWL010000006">
    <property type="protein sequence ID" value="KAK8069576.1"/>
    <property type="molecule type" value="Genomic_DNA"/>
</dbReference>
<feature type="repeat" description="ANK" evidence="3">
    <location>
        <begin position="195"/>
        <end position="215"/>
    </location>
</feature>
<evidence type="ECO:0000256" key="3">
    <source>
        <dbReference type="PROSITE-ProRule" id="PRU00023"/>
    </source>
</evidence>
<keyword evidence="6" id="KW-1185">Reference proteome</keyword>
<dbReference type="SUPFAM" id="SSF48403">
    <property type="entry name" value="Ankyrin repeat"/>
    <property type="match status" value="1"/>
</dbReference>
<evidence type="ECO:0000256" key="2">
    <source>
        <dbReference type="ARBA" id="ARBA00023043"/>
    </source>
</evidence>
<dbReference type="Pfam" id="PF12796">
    <property type="entry name" value="Ank_2"/>
    <property type="match status" value="1"/>
</dbReference>
<dbReference type="PANTHER" id="PTHR24166:SF48">
    <property type="entry name" value="PROTEIN VAPYRIN"/>
    <property type="match status" value="1"/>
</dbReference>
<feature type="repeat" description="ANK" evidence="3">
    <location>
        <begin position="129"/>
        <end position="161"/>
    </location>
</feature>
<protein>
    <submittedName>
        <fullName evidence="5">HET-domain-containing protein</fullName>
    </submittedName>
</protein>
<reference evidence="5 6" key="1">
    <citation type="submission" date="2023-01" db="EMBL/GenBank/DDBJ databases">
        <title>Analysis of 21 Apiospora genomes using comparative genomics revels a genus with tremendous synthesis potential of carbohydrate active enzymes and secondary metabolites.</title>
        <authorList>
            <person name="Sorensen T."/>
        </authorList>
    </citation>
    <scope>NUCLEOTIDE SEQUENCE [LARGE SCALE GENOMIC DNA]</scope>
    <source>
        <strain evidence="5 6">CBS 135458</strain>
    </source>
</reference>
<evidence type="ECO:0000256" key="1">
    <source>
        <dbReference type="ARBA" id="ARBA00022737"/>
    </source>
</evidence>
<feature type="repeat" description="ANK" evidence="3">
    <location>
        <begin position="162"/>
        <end position="194"/>
    </location>
</feature>
<keyword evidence="2 3" id="KW-0040">ANK repeat</keyword>
<organism evidence="5 6">
    <name type="scientific">Apiospora phragmitis</name>
    <dbReference type="NCBI Taxonomy" id="2905665"/>
    <lineage>
        <taxon>Eukaryota</taxon>
        <taxon>Fungi</taxon>
        <taxon>Dikarya</taxon>
        <taxon>Ascomycota</taxon>
        <taxon>Pezizomycotina</taxon>
        <taxon>Sordariomycetes</taxon>
        <taxon>Xylariomycetidae</taxon>
        <taxon>Amphisphaeriales</taxon>
        <taxon>Apiosporaceae</taxon>
        <taxon>Apiospora</taxon>
    </lineage>
</organism>